<proteinExistence type="predicted"/>
<feature type="region of interest" description="Disordered" evidence="1">
    <location>
        <begin position="41"/>
        <end position="100"/>
    </location>
</feature>
<organism evidence="3 4">
    <name type="scientific">Candidatus Roizmanbacteria bacterium RIFCSPHIGHO2_02_FULL_37_24</name>
    <dbReference type="NCBI Taxonomy" id="1802037"/>
    <lineage>
        <taxon>Bacteria</taxon>
        <taxon>Candidatus Roizmaniibacteriota</taxon>
    </lineage>
</organism>
<feature type="transmembrane region" description="Helical" evidence="2">
    <location>
        <begin position="194"/>
        <end position="213"/>
    </location>
</feature>
<accession>A0A1F7GVJ5</accession>
<dbReference type="EMBL" id="MFZM01000029">
    <property type="protein sequence ID" value="OGK22988.1"/>
    <property type="molecule type" value="Genomic_DNA"/>
</dbReference>
<comment type="caution">
    <text evidence="3">The sequence shown here is derived from an EMBL/GenBank/DDBJ whole genome shotgun (WGS) entry which is preliminary data.</text>
</comment>
<keyword evidence="2" id="KW-0812">Transmembrane</keyword>
<evidence type="ECO:0000256" key="2">
    <source>
        <dbReference type="SAM" id="Phobius"/>
    </source>
</evidence>
<evidence type="ECO:0000256" key="1">
    <source>
        <dbReference type="SAM" id="MobiDB-lite"/>
    </source>
</evidence>
<evidence type="ECO:0000313" key="4">
    <source>
        <dbReference type="Proteomes" id="UP000177159"/>
    </source>
</evidence>
<keyword evidence="2" id="KW-1133">Transmembrane helix</keyword>
<dbReference type="AlphaFoldDB" id="A0A1F7GVJ5"/>
<feature type="transmembrane region" description="Helical" evidence="2">
    <location>
        <begin position="233"/>
        <end position="252"/>
    </location>
</feature>
<gene>
    <name evidence="3" type="ORF">A3C24_02510</name>
</gene>
<dbReference type="Proteomes" id="UP000177159">
    <property type="component" value="Unassembled WGS sequence"/>
</dbReference>
<feature type="compositionally biased region" description="Basic and acidic residues" evidence="1">
    <location>
        <begin position="82"/>
        <end position="98"/>
    </location>
</feature>
<reference evidence="3 4" key="1">
    <citation type="journal article" date="2016" name="Nat. Commun.">
        <title>Thousands of microbial genomes shed light on interconnected biogeochemical processes in an aquifer system.</title>
        <authorList>
            <person name="Anantharaman K."/>
            <person name="Brown C.T."/>
            <person name="Hug L.A."/>
            <person name="Sharon I."/>
            <person name="Castelle C.J."/>
            <person name="Probst A.J."/>
            <person name="Thomas B.C."/>
            <person name="Singh A."/>
            <person name="Wilkins M.J."/>
            <person name="Karaoz U."/>
            <person name="Brodie E.L."/>
            <person name="Williams K.H."/>
            <person name="Hubbard S.S."/>
            <person name="Banfield J.F."/>
        </authorList>
    </citation>
    <scope>NUCLEOTIDE SEQUENCE [LARGE SCALE GENOMIC DNA]</scope>
</reference>
<feature type="transmembrane region" description="Helical" evidence="2">
    <location>
        <begin position="166"/>
        <end position="187"/>
    </location>
</feature>
<feature type="transmembrane region" description="Helical" evidence="2">
    <location>
        <begin position="137"/>
        <end position="160"/>
    </location>
</feature>
<protein>
    <submittedName>
        <fullName evidence="3">Uncharacterized protein</fullName>
    </submittedName>
</protein>
<sequence length="296" mass="32357">MGDLRPILVLILFFENRVARFFLELEAGIWKLDKASSFQSLTSRDKKERETPPHGSVPQQNSPTGLLRAGPAAAPRGHVRGIRRDRPTHRFERNELRSSRAQRAHRAATSYLHHARPTGRVPVLTGRRRAMNPGTWSTLKAIVVLVAIVAVQVVVAFVTAIGALPYIVGLFLMSMCGLVSTLVVLLGSLGLRKLVAILVVVLTVVGWIVYPFVGTSVSSLSIEPIRVQGGGSSAIWLIILLVLVAAFVVALARGYRFYPQKNARSAGAGVRVQRNGRTLATLGVFMYKPVARRSTR</sequence>
<name>A0A1F7GVJ5_9BACT</name>
<evidence type="ECO:0000313" key="3">
    <source>
        <dbReference type="EMBL" id="OGK22988.1"/>
    </source>
</evidence>
<feature type="compositionally biased region" description="Basic and acidic residues" evidence="1">
    <location>
        <begin position="43"/>
        <end position="52"/>
    </location>
</feature>
<keyword evidence="2" id="KW-0472">Membrane</keyword>